<dbReference type="Pfam" id="PF01428">
    <property type="entry name" value="zf-AN1"/>
    <property type="match status" value="1"/>
</dbReference>
<dbReference type="Proteomes" id="UP000305948">
    <property type="component" value="Unassembled WGS sequence"/>
</dbReference>
<dbReference type="STRING" id="5364.A0A5C3NBW8"/>
<evidence type="ECO:0000256" key="4">
    <source>
        <dbReference type="PROSITE-ProRule" id="PRU00449"/>
    </source>
</evidence>
<proteinExistence type="predicted"/>
<accession>A0A5C3NBW8</accession>
<keyword evidence="3" id="KW-0862">Zinc</keyword>
<evidence type="ECO:0000256" key="5">
    <source>
        <dbReference type="SAM" id="MobiDB-lite"/>
    </source>
</evidence>
<sequence length="249" mass="27210">MDLQEIGAHCSVQSCNELDFLPIKCGCERFFCRHHISPDAHECTSSSSSATVPGSTSLRKLERCALDSCNKPSLESYVSDAGDHAGRQAALCPRCHLAFCAAHRYPESHSCSAADPTTSQPPKNEAAQALLQKHFPPSGSQKTVKPSTTPKTKDPKKLAQLQKVQVMKMRHQAGPGDPRDKSASVAVDQRLHVRVTLENSDQEKIFWFRKSIGAGKALDCLAAHFSLSSSDARVRTEALPLLIHHQYAL</sequence>
<dbReference type="InterPro" id="IPR035896">
    <property type="entry name" value="AN1-like_Znf"/>
</dbReference>
<dbReference type="InterPro" id="IPR000058">
    <property type="entry name" value="Znf_AN1"/>
</dbReference>
<gene>
    <name evidence="7" type="ORF">OE88DRAFT_1623516</name>
</gene>
<protein>
    <recommendedName>
        <fullName evidence="6">AN1-type domain-containing protein</fullName>
    </recommendedName>
</protein>
<organism evidence="7 8">
    <name type="scientific">Heliocybe sulcata</name>
    <dbReference type="NCBI Taxonomy" id="5364"/>
    <lineage>
        <taxon>Eukaryota</taxon>
        <taxon>Fungi</taxon>
        <taxon>Dikarya</taxon>
        <taxon>Basidiomycota</taxon>
        <taxon>Agaricomycotina</taxon>
        <taxon>Agaricomycetes</taxon>
        <taxon>Gloeophyllales</taxon>
        <taxon>Gloeophyllaceae</taxon>
        <taxon>Heliocybe</taxon>
    </lineage>
</organism>
<keyword evidence="1" id="KW-0479">Metal-binding</keyword>
<dbReference type="GO" id="GO:0005737">
    <property type="term" value="C:cytoplasm"/>
    <property type="evidence" value="ECO:0007669"/>
    <property type="project" value="TreeGrafter"/>
</dbReference>
<feature type="region of interest" description="Disordered" evidence="5">
    <location>
        <begin position="133"/>
        <end position="157"/>
    </location>
</feature>
<name>A0A5C3NBW8_9AGAM</name>
<evidence type="ECO:0000313" key="8">
    <source>
        <dbReference type="Proteomes" id="UP000305948"/>
    </source>
</evidence>
<dbReference type="GO" id="GO:0008270">
    <property type="term" value="F:zinc ion binding"/>
    <property type="evidence" value="ECO:0007669"/>
    <property type="project" value="UniProtKB-KW"/>
</dbReference>
<dbReference type="PANTHER" id="PTHR14677">
    <property type="entry name" value="ARSENITE INDUCUBLE RNA ASSOCIATED PROTEIN AIP-1-RELATED"/>
    <property type="match status" value="1"/>
</dbReference>
<dbReference type="EMBL" id="ML213505">
    <property type="protein sequence ID" value="TFK55319.1"/>
    <property type="molecule type" value="Genomic_DNA"/>
</dbReference>
<keyword evidence="8" id="KW-1185">Reference proteome</keyword>
<evidence type="ECO:0000256" key="2">
    <source>
        <dbReference type="ARBA" id="ARBA00022771"/>
    </source>
</evidence>
<dbReference type="OrthoDB" id="431929at2759"/>
<feature type="domain" description="AN1-type" evidence="6">
    <location>
        <begin position="4"/>
        <end position="51"/>
    </location>
</feature>
<keyword evidence="2 4" id="KW-0863">Zinc-finger</keyword>
<dbReference type="PANTHER" id="PTHR14677:SF20">
    <property type="entry name" value="ZINC FINGER AN1-TYPE CONTAINING 2A-RELATED"/>
    <property type="match status" value="1"/>
</dbReference>
<reference evidence="7 8" key="1">
    <citation type="journal article" date="2019" name="Nat. Ecol. Evol.">
        <title>Megaphylogeny resolves global patterns of mushroom evolution.</title>
        <authorList>
            <person name="Varga T."/>
            <person name="Krizsan K."/>
            <person name="Foldi C."/>
            <person name="Dima B."/>
            <person name="Sanchez-Garcia M."/>
            <person name="Sanchez-Ramirez S."/>
            <person name="Szollosi G.J."/>
            <person name="Szarkandi J.G."/>
            <person name="Papp V."/>
            <person name="Albert L."/>
            <person name="Andreopoulos W."/>
            <person name="Angelini C."/>
            <person name="Antonin V."/>
            <person name="Barry K.W."/>
            <person name="Bougher N.L."/>
            <person name="Buchanan P."/>
            <person name="Buyck B."/>
            <person name="Bense V."/>
            <person name="Catcheside P."/>
            <person name="Chovatia M."/>
            <person name="Cooper J."/>
            <person name="Damon W."/>
            <person name="Desjardin D."/>
            <person name="Finy P."/>
            <person name="Geml J."/>
            <person name="Haridas S."/>
            <person name="Hughes K."/>
            <person name="Justo A."/>
            <person name="Karasinski D."/>
            <person name="Kautmanova I."/>
            <person name="Kiss B."/>
            <person name="Kocsube S."/>
            <person name="Kotiranta H."/>
            <person name="LaButti K.M."/>
            <person name="Lechner B.E."/>
            <person name="Liimatainen K."/>
            <person name="Lipzen A."/>
            <person name="Lukacs Z."/>
            <person name="Mihaltcheva S."/>
            <person name="Morgado L.N."/>
            <person name="Niskanen T."/>
            <person name="Noordeloos M.E."/>
            <person name="Ohm R.A."/>
            <person name="Ortiz-Santana B."/>
            <person name="Ovrebo C."/>
            <person name="Racz N."/>
            <person name="Riley R."/>
            <person name="Savchenko A."/>
            <person name="Shiryaev A."/>
            <person name="Soop K."/>
            <person name="Spirin V."/>
            <person name="Szebenyi C."/>
            <person name="Tomsovsky M."/>
            <person name="Tulloss R.E."/>
            <person name="Uehling J."/>
            <person name="Grigoriev I.V."/>
            <person name="Vagvolgyi C."/>
            <person name="Papp T."/>
            <person name="Martin F.M."/>
            <person name="Miettinen O."/>
            <person name="Hibbett D.S."/>
            <person name="Nagy L.G."/>
        </authorList>
    </citation>
    <scope>NUCLEOTIDE SEQUENCE [LARGE SCALE GENOMIC DNA]</scope>
    <source>
        <strain evidence="7 8">OMC1185</strain>
    </source>
</reference>
<dbReference type="SUPFAM" id="SSF118310">
    <property type="entry name" value="AN1-like Zinc finger"/>
    <property type="match status" value="2"/>
</dbReference>
<evidence type="ECO:0000256" key="1">
    <source>
        <dbReference type="ARBA" id="ARBA00022723"/>
    </source>
</evidence>
<evidence type="ECO:0000313" key="7">
    <source>
        <dbReference type="EMBL" id="TFK55319.1"/>
    </source>
</evidence>
<evidence type="ECO:0000256" key="3">
    <source>
        <dbReference type="ARBA" id="ARBA00022833"/>
    </source>
</evidence>
<dbReference type="PROSITE" id="PS51039">
    <property type="entry name" value="ZF_AN1"/>
    <property type="match status" value="1"/>
</dbReference>
<dbReference type="AlphaFoldDB" id="A0A5C3NBW8"/>
<dbReference type="SMART" id="SM00154">
    <property type="entry name" value="ZnF_AN1"/>
    <property type="match status" value="2"/>
</dbReference>
<dbReference type="Gene3D" id="4.10.1110.10">
    <property type="entry name" value="AN1-like Zinc finger"/>
    <property type="match status" value="2"/>
</dbReference>
<evidence type="ECO:0000259" key="6">
    <source>
        <dbReference type="PROSITE" id="PS51039"/>
    </source>
</evidence>